<dbReference type="GO" id="GO:0007059">
    <property type="term" value="P:chromosome segregation"/>
    <property type="evidence" value="ECO:0007669"/>
    <property type="project" value="UniProtKB-KW"/>
</dbReference>
<dbReference type="PANTHER" id="PTHR33375">
    <property type="entry name" value="CHROMOSOME-PARTITIONING PROTEIN PARB-RELATED"/>
    <property type="match status" value="1"/>
</dbReference>
<dbReference type="FunFam" id="3.90.1530.30:FF:000001">
    <property type="entry name" value="Chromosome partitioning protein ParB"/>
    <property type="match status" value="1"/>
</dbReference>
<feature type="domain" description="ParB-like N-terminal" evidence="4">
    <location>
        <begin position="40"/>
        <end position="129"/>
    </location>
</feature>
<dbReference type="NCBIfam" id="TIGR00180">
    <property type="entry name" value="parB_part"/>
    <property type="match status" value="1"/>
</dbReference>
<sequence>MSTEKPDKAPLKRRLVKESPFARLTQRTQDVGEEAMKEARLLDLTRVRPNPNNPRRNRSEQGMRELIEDVKARGILQPPIVRPIGDEYEIVVGERRYLAAQAAGLTQIPAIVRELNDAEARIISLVENIQREDLSFEDEARYFEVLSKEYGYSIRQTAELVNKSKSYVEARLLLLKNPHILAQVQSERLGLHEATLLARMGMGANEMGEGVAQTVREKDRAVESVREKDNYRNFPLVQPIRRLTDFIRNTRSKIENAPSDERHALIKAINELEEEIQVIKYRLDEM</sequence>
<dbReference type="SMART" id="SM00470">
    <property type="entry name" value="ParB"/>
    <property type="match status" value="1"/>
</dbReference>
<evidence type="ECO:0000256" key="3">
    <source>
        <dbReference type="ARBA" id="ARBA00023125"/>
    </source>
</evidence>
<accession>A0A8T7M9F2</accession>
<keyword evidence="2" id="KW-0159">Chromosome partition</keyword>
<dbReference type="Gene3D" id="1.10.10.2830">
    <property type="match status" value="1"/>
</dbReference>
<reference evidence="6" key="2">
    <citation type="journal article" date="2024" name="Nature">
        <title>Anoxygenic phototroph of the Chloroflexota uses a type I reaction centre.</title>
        <authorList>
            <person name="Tsuji J.M."/>
            <person name="Shaw N.A."/>
            <person name="Nagashima S."/>
            <person name="Venkiteswaran J.J."/>
            <person name="Schiff S.L."/>
            <person name="Watanabe T."/>
            <person name="Fukui M."/>
            <person name="Hanada S."/>
            <person name="Tank M."/>
            <person name="Neufeld J.D."/>
        </authorList>
    </citation>
    <scope>NUCLEOTIDE SEQUENCE</scope>
    <source>
        <strain evidence="6">L227-S17</strain>
    </source>
</reference>
<dbReference type="InterPro" id="IPR003115">
    <property type="entry name" value="ParB_N"/>
</dbReference>
<dbReference type="InterPro" id="IPR041468">
    <property type="entry name" value="HTH_ParB/Spo0J"/>
</dbReference>
<dbReference type="InterPro" id="IPR036086">
    <property type="entry name" value="ParB/Sulfiredoxin_sf"/>
</dbReference>
<evidence type="ECO:0000313" key="7">
    <source>
        <dbReference type="Proteomes" id="UP000521676"/>
    </source>
</evidence>
<dbReference type="Proteomes" id="UP001431572">
    <property type="component" value="Chromosome 2"/>
</dbReference>
<dbReference type="GO" id="GO:0005694">
    <property type="term" value="C:chromosome"/>
    <property type="evidence" value="ECO:0007669"/>
    <property type="project" value="TreeGrafter"/>
</dbReference>
<dbReference type="Pfam" id="PF17762">
    <property type="entry name" value="HTH_ParB"/>
    <property type="match status" value="1"/>
</dbReference>
<dbReference type="Proteomes" id="UP000521676">
    <property type="component" value="Unassembled WGS sequence"/>
</dbReference>
<evidence type="ECO:0000313" key="8">
    <source>
        <dbReference type="Proteomes" id="UP001431572"/>
    </source>
</evidence>
<evidence type="ECO:0000256" key="1">
    <source>
        <dbReference type="ARBA" id="ARBA00006295"/>
    </source>
</evidence>
<dbReference type="RefSeq" id="WP_341470647.1">
    <property type="nucleotide sequence ID" value="NZ_CP128400.1"/>
</dbReference>
<dbReference type="EMBL" id="CP128400">
    <property type="protein sequence ID" value="WJW68740.1"/>
    <property type="molecule type" value="Genomic_DNA"/>
</dbReference>
<keyword evidence="3" id="KW-0238">DNA-binding</keyword>
<evidence type="ECO:0000259" key="4">
    <source>
        <dbReference type="SMART" id="SM00470"/>
    </source>
</evidence>
<keyword evidence="8" id="KW-1185">Reference proteome</keyword>
<dbReference type="Gene3D" id="3.90.1530.30">
    <property type="match status" value="1"/>
</dbReference>
<dbReference type="SUPFAM" id="SSF110849">
    <property type="entry name" value="ParB/Sulfiredoxin"/>
    <property type="match status" value="1"/>
</dbReference>
<dbReference type="GO" id="GO:0003677">
    <property type="term" value="F:DNA binding"/>
    <property type="evidence" value="ECO:0007669"/>
    <property type="project" value="UniProtKB-KW"/>
</dbReference>
<dbReference type="AlphaFoldDB" id="A0A8T7M9F2"/>
<evidence type="ECO:0000313" key="5">
    <source>
        <dbReference type="EMBL" id="NWJ48808.1"/>
    </source>
</evidence>
<dbReference type="PANTHER" id="PTHR33375:SF1">
    <property type="entry name" value="CHROMOSOME-PARTITIONING PROTEIN PARB-RELATED"/>
    <property type="match status" value="1"/>
</dbReference>
<evidence type="ECO:0000313" key="6">
    <source>
        <dbReference type="EMBL" id="WJW68740.1"/>
    </source>
</evidence>
<proteinExistence type="inferred from homology"/>
<protein>
    <submittedName>
        <fullName evidence="5">ParB/RepB/Spo0J family partition protein</fullName>
    </submittedName>
</protein>
<name>A0A8T7M9F2_9CHLR</name>
<dbReference type="InterPro" id="IPR004437">
    <property type="entry name" value="ParB/RepB/Spo0J"/>
</dbReference>
<gene>
    <name evidence="5" type="ORF">HXX08_23360</name>
    <name evidence="6" type="ORF">OZ401_004357</name>
</gene>
<dbReference type="SUPFAM" id="SSF109709">
    <property type="entry name" value="KorB DNA-binding domain-like"/>
    <property type="match status" value="1"/>
</dbReference>
<dbReference type="EMBL" id="JACATZ010000003">
    <property type="protein sequence ID" value="NWJ48808.1"/>
    <property type="molecule type" value="Genomic_DNA"/>
</dbReference>
<reference evidence="5 7" key="1">
    <citation type="submission" date="2020-06" db="EMBL/GenBank/DDBJ databases">
        <title>Anoxygenic phototrophic Chloroflexota member uses a Type I reaction center.</title>
        <authorList>
            <person name="Tsuji J.M."/>
            <person name="Shaw N.A."/>
            <person name="Nagashima S."/>
            <person name="Venkiteswaran J."/>
            <person name="Schiff S.L."/>
            <person name="Hanada S."/>
            <person name="Tank M."/>
            <person name="Neufeld J.D."/>
        </authorList>
    </citation>
    <scope>NUCLEOTIDE SEQUENCE [LARGE SCALE GENOMIC DNA]</scope>
    <source>
        <strain evidence="5">L227-S17</strain>
    </source>
</reference>
<comment type="similarity">
    <text evidence="1">Belongs to the ParB family.</text>
</comment>
<evidence type="ECO:0000256" key="2">
    <source>
        <dbReference type="ARBA" id="ARBA00022829"/>
    </source>
</evidence>
<dbReference type="InterPro" id="IPR050336">
    <property type="entry name" value="Chromosome_partition/occlusion"/>
</dbReference>
<organism evidence="5 7">
    <name type="scientific">Candidatus Chlorohelix allophototropha</name>
    <dbReference type="NCBI Taxonomy" id="3003348"/>
    <lineage>
        <taxon>Bacteria</taxon>
        <taxon>Bacillati</taxon>
        <taxon>Chloroflexota</taxon>
        <taxon>Chloroflexia</taxon>
        <taxon>Candidatus Chloroheliales</taxon>
        <taxon>Candidatus Chloroheliaceae</taxon>
        <taxon>Candidatus Chlorohelix</taxon>
    </lineage>
</organism>
<dbReference type="Pfam" id="PF02195">
    <property type="entry name" value="ParB_N"/>
    <property type="match status" value="1"/>
</dbReference>